<keyword evidence="2" id="KW-1185">Reference proteome</keyword>
<dbReference type="Proteomes" id="UP000494115">
    <property type="component" value="Unassembled WGS sequence"/>
</dbReference>
<proteinExistence type="predicted"/>
<name>A0A6S7BPD3_9BURK</name>
<reference evidence="1 2" key="1">
    <citation type="submission" date="2020-04" db="EMBL/GenBank/DDBJ databases">
        <authorList>
            <person name="De Canck E."/>
        </authorList>
    </citation>
    <scope>NUCLEOTIDE SEQUENCE [LARGE SCALE GENOMIC DNA]</scope>
    <source>
        <strain evidence="1 2">LMG 28138</strain>
    </source>
</reference>
<gene>
    <name evidence="1" type="ORF">LMG28138_05803</name>
</gene>
<dbReference type="AlphaFoldDB" id="A0A6S7BPD3"/>
<organism evidence="1 2">
    <name type="scientific">Pararobbsia alpina</name>
    <dbReference type="NCBI Taxonomy" id="621374"/>
    <lineage>
        <taxon>Bacteria</taxon>
        <taxon>Pseudomonadati</taxon>
        <taxon>Pseudomonadota</taxon>
        <taxon>Betaproteobacteria</taxon>
        <taxon>Burkholderiales</taxon>
        <taxon>Burkholderiaceae</taxon>
        <taxon>Pararobbsia</taxon>
    </lineage>
</organism>
<sequence length="123" mass="14109">MLSTQPIYILPETLQYLNQQCIVAPIYTFLQGMVGRVVTGERKRITQLLADALTPDITRQLDGLLQADESAFRISVLKREPKDFSHKGLRQEVERRQFFAPLHRSRAQRAARCRSNSVILARS</sequence>
<evidence type="ECO:0000313" key="1">
    <source>
        <dbReference type="EMBL" id="CAB3806410.1"/>
    </source>
</evidence>
<dbReference type="RefSeq" id="WP_175108304.1">
    <property type="nucleotide sequence ID" value="NZ_CADIKM010000083.1"/>
</dbReference>
<accession>A0A6S7BPD3</accession>
<dbReference type="EMBL" id="CADIKM010000083">
    <property type="protein sequence ID" value="CAB3806410.1"/>
    <property type="molecule type" value="Genomic_DNA"/>
</dbReference>
<evidence type="ECO:0000313" key="2">
    <source>
        <dbReference type="Proteomes" id="UP000494115"/>
    </source>
</evidence>
<protein>
    <submittedName>
        <fullName evidence="1">Uncharacterized protein</fullName>
    </submittedName>
</protein>